<feature type="domain" description="Exoribonuclease phosphorolytic" evidence="2">
    <location>
        <begin position="2"/>
        <end position="68"/>
    </location>
</feature>
<dbReference type="PANTHER" id="PTHR11252">
    <property type="entry name" value="POLYRIBONUCLEOTIDE NUCLEOTIDYLTRANSFERASE"/>
    <property type="match status" value="1"/>
</dbReference>
<dbReference type="GO" id="GO:0005829">
    <property type="term" value="C:cytosol"/>
    <property type="evidence" value="ECO:0007669"/>
    <property type="project" value="TreeGrafter"/>
</dbReference>
<keyword evidence="3" id="KW-0808">Transferase</keyword>
<dbReference type="Proteomes" id="UP000319836">
    <property type="component" value="Unassembled WGS sequence"/>
</dbReference>
<protein>
    <submittedName>
        <fullName evidence="3">Polyribonucleotide nucleotidyltransferase</fullName>
    </submittedName>
</protein>
<dbReference type="InterPro" id="IPR012162">
    <property type="entry name" value="PNPase"/>
</dbReference>
<comment type="caution">
    <text evidence="3">The sequence shown here is derived from an EMBL/GenBank/DDBJ whole genome shotgun (WGS) entry which is preliminary data.</text>
</comment>
<dbReference type="GO" id="GO:0006402">
    <property type="term" value="P:mRNA catabolic process"/>
    <property type="evidence" value="ECO:0007669"/>
    <property type="project" value="InterPro"/>
</dbReference>
<dbReference type="InterPro" id="IPR036345">
    <property type="entry name" value="ExoRNase_PH_dom2_sf"/>
</dbReference>
<evidence type="ECO:0000313" key="4">
    <source>
        <dbReference type="Proteomes" id="UP000319836"/>
    </source>
</evidence>
<dbReference type="InterPro" id="IPR020568">
    <property type="entry name" value="Ribosomal_Su5_D2-typ_SF"/>
</dbReference>
<evidence type="ECO:0000313" key="3">
    <source>
        <dbReference type="EMBL" id="TMQ71179.1"/>
    </source>
</evidence>
<proteinExistence type="predicted"/>
<dbReference type="Gene3D" id="3.30.230.70">
    <property type="entry name" value="GHMP Kinase, N-terminal domain"/>
    <property type="match status" value="1"/>
</dbReference>
<dbReference type="GO" id="GO:0004654">
    <property type="term" value="F:polyribonucleotide nucleotidyltransferase activity"/>
    <property type="evidence" value="ECO:0007669"/>
    <property type="project" value="InterPro"/>
</dbReference>
<dbReference type="SUPFAM" id="SSF54211">
    <property type="entry name" value="Ribosomal protein S5 domain 2-like"/>
    <property type="match status" value="1"/>
</dbReference>
<dbReference type="PANTHER" id="PTHR11252:SF0">
    <property type="entry name" value="POLYRIBONUCLEOTIDE NUCLEOTIDYLTRANSFERASE 1, MITOCHONDRIAL"/>
    <property type="match status" value="1"/>
</dbReference>
<evidence type="ECO:0000256" key="1">
    <source>
        <dbReference type="ARBA" id="ARBA00022884"/>
    </source>
</evidence>
<accession>A0A538U657</accession>
<feature type="non-terminal residue" evidence="3">
    <location>
        <position position="94"/>
    </location>
</feature>
<dbReference type="Pfam" id="PF01138">
    <property type="entry name" value="RNase_PH"/>
    <property type="match status" value="1"/>
</dbReference>
<dbReference type="EMBL" id="VBPA01000144">
    <property type="protein sequence ID" value="TMQ71179.1"/>
    <property type="molecule type" value="Genomic_DNA"/>
</dbReference>
<reference evidence="3 4" key="1">
    <citation type="journal article" date="2019" name="Nat. Microbiol.">
        <title>Mediterranean grassland soil C-N compound turnover is dependent on rainfall and depth, and is mediated by genomically divergent microorganisms.</title>
        <authorList>
            <person name="Diamond S."/>
            <person name="Andeer P.F."/>
            <person name="Li Z."/>
            <person name="Crits-Christoph A."/>
            <person name="Burstein D."/>
            <person name="Anantharaman K."/>
            <person name="Lane K.R."/>
            <person name="Thomas B.C."/>
            <person name="Pan C."/>
            <person name="Northen T.R."/>
            <person name="Banfield J.F."/>
        </authorList>
    </citation>
    <scope>NUCLEOTIDE SEQUENCE [LARGE SCALE GENOMIC DNA]</scope>
    <source>
        <strain evidence="3">WS_10</strain>
    </source>
</reference>
<dbReference type="AlphaFoldDB" id="A0A538U657"/>
<dbReference type="InterPro" id="IPR001247">
    <property type="entry name" value="ExoRNase_PH_dom1"/>
</dbReference>
<dbReference type="InterPro" id="IPR027408">
    <property type="entry name" value="PNPase/RNase_PH_dom_sf"/>
</dbReference>
<dbReference type="GO" id="GO:0000175">
    <property type="term" value="F:3'-5'-RNA exonuclease activity"/>
    <property type="evidence" value="ECO:0007669"/>
    <property type="project" value="TreeGrafter"/>
</dbReference>
<feature type="non-terminal residue" evidence="3">
    <location>
        <position position="1"/>
    </location>
</feature>
<name>A0A538U657_UNCEI</name>
<gene>
    <name evidence="3" type="ORF">E6K80_06340</name>
</gene>
<sequence>FFKREGRPTEKEVLSSRLIDRPIRPLFSKQFPFETQIMATVMSSDQENDADVLALIGASAAMCLSDIPFPEPVAAVRVGRAAGELIVMPTVSQL</sequence>
<evidence type="ECO:0000259" key="2">
    <source>
        <dbReference type="Pfam" id="PF01138"/>
    </source>
</evidence>
<organism evidence="3 4">
    <name type="scientific">Eiseniibacteriota bacterium</name>
    <dbReference type="NCBI Taxonomy" id="2212470"/>
    <lineage>
        <taxon>Bacteria</taxon>
        <taxon>Candidatus Eiseniibacteriota</taxon>
    </lineage>
</organism>
<dbReference type="GO" id="GO:0003723">
    <property type="term" value="F:RNA binding"/>
    <property type="evidence" value="ECO:0007669"/>
    <property type="project" value="UniProtKB-KW"/>
</dbReference>
<keyword evidence="1" id="KW-0694">RNA-binding</keyword>
<dbReference type="SUPFAM" id="SSF55666">
    <property type="entry name" value="Ribonuclease PH domain 2-like"/>
    <property type="match status" value="1"/>
</dbReference>